<feature type="compositionally biased region" description="Basic and acidic residues" evidence="1">
    <location>
        <begin position="69"/>
        <end position="91"/>
    </location>
</feature>
<reference evidence="2 3" key="1">
    <citation type="submission" date="2018-07" db="EMBL/GenBank/DDBJ databases">
        <title>Genomic Encyclopedia of Type Strains, Phase IV (KMG-IV): sequencing the most valuable type-strain genomes for metagenomic binning, comparative biology and taxonomic classification.</title>
        <authorList>
            <person name="Goeker M."/>
        </authorList>
    </citation>
    <scope>NUCLEOTIDE SEQUENCE [LARGE SCALE GENOMIC DNA]</scope>
    <source>
        <strain evidence="2 3">DSM 27016</strain>
    </source>
</reference>
<protein>
    <submittedName>
        <fullName evidence="2">Uncharacterized protein</fullName>
    </submittedName>
</protein>
<comment type="caution">
    <text evidence="2">The sequence shown here is derived from an EMBL/GenBank/DDBJ whole genome shotgun (WGS) entry which is preliminary data.</text>
</comment>
<gene>
    <name evidence="2" type="ORF">DFR58_1039</name>
</gene>
<dbReference type="OrthoDB" id="2113067at2"/>
<feature type="region of interest" description="Disordered" evidence="1">
    <location>
        <begin position="42"/>
        <end position="113"/>
    </location>
</feature>
<evidence type="ECO:0000313" key="3">
    <source>
        <dbReference type="Proteomes" id="UP000253034"/>
    </source>
</evidence>
<proteinExistence type="predicted"/>
<sequence length="192" mass="21412">MKKILSIVIVVLMIITALSVYVMNMMGDRIIAQMIESELSSFDTNSLPGNSEEIKKGTSSDDSGNANERGGEKNHGREMTEGLWQEGRDGQSKPAAETDGNKPSHSGSSKKEVKITVEEINEIKDKITFSDKMTAASLVMKKLTADDINLLKDMLGSGLSDDEKREAKKIAYSRFDEEEIKRVKEIYHKYMD</sequence>
<accession>A0A369BDF6</accession>
<dbReference type="RefSeq" id="WP_114296344.1">
    <property type="nucleotide sequence ID" value="NZ_QPJT01000003.1"/>
</dbReference>
<dbReference type="AlphaFoldDB" id="A0A369BDF6"/>
<dbReference type="EMBL" id="QPJT01000003">
    <property type="protein sequence ID" value="RCX19265.1"/>
    <property type="molecule type" value="Genomic_DNA"/>
</dbReference>
<evidence type="ECO:0000256" key="1">
    <source>
        <dbReference type="SAM" id="MobiDB-lite"/>
    </source>
</evidence>
<keyword evidence="3" id="KW-1185">Reference proteome</keyword>
<dbReference type="Proteomes" id="UP000253034">
    <property type="component" value="Unassembled WGS sequence"/>
</dbReference>
<name>A0A369BDF6_9FIRM</name>
<evidence type="ECO:0000313" key="2">
    <source>
        <dbReference type="EMBL" id="RCX19265.1"/>
    </source>
</evidence>
<organism evidence="2 3">
    <name type="scientific">Anaerobacterium chartisolvens</name>
    <dbReference type="NCBI Taxonomy" id="1297424"/>
    <lineage>
        <taxon>Bacteria</taxon>
        <taxon>Bacillati</taxon>
        <taxon>Bacillota</taxon>
        <taxon>Clostridia</taxon>
        <taxon>Eubacteriales</taxon>
        <taxon>Oscillospiraceae</taxon>
        <taxon>Anaerobacterium</taxon>
    </lineage>
</organism>